<keyword evidence="1" id="KW-1133">Transmembrane helix</keyword>
<feature type="transmembrane region" description="Helical" evidence="1">
    <location>
        <begin position="284"/>
        <end position="301"/>
    </location>
</feature>
<protein>
    <submittedName>
        <fullName evidence="2">Uncharacterized protein</fullName>
    </submittedName>
</protein>
<organism evidence="2">
    <name type="scientific">Pocillopora damicornis</name>
    <name type="common">Cauliflower coral</name>
    <name type="synonym">Millepora damicornis</name>
    <dbReference type="NCBI Taxonomy" id="46731"/>
    <lineage>
        <taxon>Eukaryota</taxon>
        <taxon>Metazoa</taxon>
        <taxon>Cnidaria</taxon>
        <taxon>Anthozoa</taxon>
        <taxon>Hexacorallia</taxon>
        <taxon>Scleractinia</taxon>
        <taxon>Astrocoeniina</taxon>
        <taxon>Pocilloporidae</taxon>
        <taxon>Pocillopora</taxon>
    </lineage>
</organism>
<feature type="transmembrane region" description="Helical" evidence="1">
    <location>
        <begin position="6"/>
        <end position="29"/>
    </location>
</feature>
<reference evidence="2" key="2">
    <citation type="submission" date="2007-03" db="EMBL/GenBank/DDBJ databases">
        <authorList>
            <person name="Flot J.-F."/>
            <person name="Tillier S."/>
        </authorList>
    </citation>
    <scope>NUCLEOTIDE SEQUENCE</scope>
</reference>
<geneLocation type="mitochondrion" evidence="2"/>
<keyword evidence="1" id="KW-0472">Membrane</keyword>
<dbReference type="EMBL" id="EF526302">
    <property type="protein sequence ID" value="ABO77153.1"/>
    <property type="molecule type" value="Genomic_DNA"/>
</dbReference>
<keyword evidence="1" id="KW-0812">Transmembrane</keyword>
<accession>A7XPD4</accession>
<evidence type="ECO:0000313" key="2">
    <source>
        <dbReference type="EMBL" id="ABO77153.1"/>
    </source>
</evidence>
<proteinExistence type="predicted"/>
<evidence type="ECO:0000256" key="1">
    <source>
        <dbReference type="SAM" id="Phobius"/>
    </source>
</evidence>
<reference evidence="2" key="1">
    <citation type="journal article" date="2007" name="Gene">
        <title>The mitochondrial genome of Pocillopora (Cnidaria: Scleractinia) contains two variable regions: the putative D-loop and a novel ORF of unknown function.</title>
        <authorList>
            <person name="Flot J.F."/>
            <person name="Tillier S."/>
        </authorList>
    </citation>
    <scope>NUCLEOTIDE SEQUENCE</scope>
</reference>
<dbReference type="AlphaFoldDB" id="A7XPD4"/>
<keyword evidence="2" id="KW-0496">Mitochondrion</keyword>
<sequence length="302" mass="33798">MTAVEIFLCTIVGISLTVNYGFGIGWYGSSSQAWLRHQMGIDGAERVHPWAYFNYVRQHSIARNVGVQVNLDSTEGPNDVGVQVNQESEQSVDVVFIELEGRRVPVRGVNLHVERRGYLDNRSNQEGVENSLGDQFEDVAFLGGSTSTLTPESVNRGAPSGNIRNVLSDSLIERRGQDQTLSEIKVETPPGASRGGRWASINQGEALRENKVEIGVLRENKVEIDEVVGSTFSSIPLEVEGMMAHVWNQFDMVFNILADKPLVGCIFFSYQLLRITNQMPNPRVYRWFALVYLLFIFVLLMV</sequence>
<name>A7XPD4_POCDA</name>